<keyword evidence="1" id="KW-0812">Transmembrane</keyword>
<feature type="transmembrane region" description="Helical" evidence="1">
    <location>
        <begin position="20"/>
        <end position="42"/>
    </location>
</feature>
<evidence type="ECO:0000256" key="1">
    <source>
        <dbReference type="SAM" id="Phobius"/>
    </source>
</evidence>
<keyword evidence="1" id="KW-0472">Membrane</keyword>
<comment type="caution">
    <text evidence="2">The sequence shown here is derived from an EMBL/GenBank/DDBJ whole genome shotgun (WGS) entry which is preliminary data.</text>
</comment>
<dbReference type="Proteomes" id="UP000032452">
    <property type="component" value="Unassembled WGS sequence"/>
</dbReference>
<name>A0A0D8ZP47_9CYAN</name>
<evidence type="ECO:0000313" key="2">
    <source>
        <dbReference type="EMBL" id="KJH70239.1"/>
    </source>
</evidence>
<sequence>MRRRQNRQHIAPTQNLDSFLDILTNTVGVLMFVSLFVSLVAVQSATIVRTPLVSTTQKTPQFFEVRGNKVVYIDREAATTQVNKFTESLATCEKPIAPDELNSISLQDYTYQLQRYKECIEYKAEQVKSFRAKTSHYEVQIELEPLGLVYKPLEETAGESTKELILADSEFQRVIKKLDPEKDYLAFIVRPDSFEAFRRTRELALKDGFNVGWEPMNATTQISFSSEGRKVGVQ</sequence>
<dbReference type="OrthoDB" id="510916at2"/>
<accession>A0A0D8ZP47</accession>
<dbReference type="AlphaFoldDB" id="A0A0D8ZP47"/>
<evidence type="ECO:0000313" key="3">
    <source>
        <dbReference type="Proteomes" id="UP000032452"/>
    </source>
</evidence>
<gene>
    <name evidence="2" type="ORF">UH38_18995</name>
</gene>
<dbReference type="PATRIC" id="fig|1618023.3.peg.1800"/>
<dbReference type="STRING" id="1618023.UH38_18995"/>
<dbReference type="EMBL" id="JYON01000025">
    <property type="protein sequence ID" value="KJH70239.1"/>
    <property type="molecule type" value="Genomic_DNA"/>
</dbReference>
<reference evidence="2 3" key="1">
    <citation type="submission" date="2015-02" db="EMBL/GenBank/DDBJ databases">
        <title>Draft genome of a novel marine cyanobacterium (Chroococcales) isolated from South Atlantic Ocean.</title>
        <authorList>
            <person name="Rigonato J."/>
            <person name="Alvarenga D.O."/>
            <person name="Branco L.H."/>
            <person name="Varani A.M."/>
            <person name="Brandini F.P."/>
            <person name="Fiore M.F."/>
        </authorList>
    </citation>
    <scope>NUCLEOTIDE SEQUENCE [LARGE SCALE GENOMIC DNA]</scope>
    <source>
        <strain evidence="2 3">CENA595</strain>
    </source>
</reference>
<dbReference type="RefSeq" id="WP_045056261.1">
    <property type="nucleotide sequence ID" value="NZ_CAWMDP010000018.1"/>
</dbReference>
<keyword evidence="3" id="KW-1185">Reference proteome</keyword>
<protein>
    <submittedName>
        <fullName evidence="2">Uncharacterized protein</fullName>
    </submittedName>
</protein>
<organism evidence="2 3">
    <name type="scientific">Aliterella atlantica CENA595</name>
    <dbReference type="NCBI Taxonomy" id="1618023"/>
    <lineage>
        <taxon>Bacteria</taxon>
        <taxon>Bacillati</taxon>
        <taxon>Cyanobacteriota</taxon>
        <taxon>Cyanophyceae</taxon>
        <taxon>Chroococcidiopsidales</taxon>
        <taxon>Aliterellaceae</taxon>
        <taxon>Aliterella</taxon>
    </lineage>
</organism>
<keyword evidence="1" id="KW-1133">Transmembrane helix</keyword>
<proteinExistence type="predicted"/>